<dbReference type="Proteomes" id="UP001293254">
    <property type="component" value="Unassembled WGS sequence"/>
</dbReference>
<dbReference type="EMBL" id="JACGWO010000002">
    <property type="protein sequence ID" value="KAK4434096.1"/>
    <property type="molecule type" value="Genomic_DNA"/>
</dbReference>
<reference evidence="2" key="1">
    <citation type="submission" date="2020-06" db="EMBL/GenBank/DDBJ databases">
        <authorList>
            <person name="Li T."/>
            <person name="Hu X."/>
            <person name="Zhang T."/>
            <person name="Song X."/>
            <person name="Zhang H."/>
            <person name="Dai N."/>
            <person name="Sheng W."/>
            <person name="Hou X."/>
            <person name="Wei L."/>
        </authorList>
    </citation>
    <scope>NUCLEOTIDE SEQUENCE</scope>
    <source>
        <strain evidence="2">3651</strain>
        <tissue evidence="2">Leaf</tissue>
    </source>
</reference>
<keyword evidence="3" id="KW-1185">Reference proteome</keyword>
<gene>
    <name evidence="2" type="ORF">Salat_0572300</name>
</gene>
<protein>
    <submittedName>
        <fullName evidence="2">Uncharacterized protein</fullName>
    </submittedName>
</protein>
<evidence type="ECO:0000313" key="3">
    <source>
        <dbReference type="Proteomes" id="UP001293254"/>
    </source>
</evidence>
<name>A0AAE1YPP3_9LAMI</name>
<comment type="caution">
    <text evidence="2">The sequence shown here is derived from an EMBL/GenBank/DDBJ whole genome shotgun (WGS) entry which is preliminary data.</text>
</comment>
<evidence type="ECO:0000313" key="2">
    <source>
        <dbReference type="EMBL" id="KAK4434096.1"/>
    </source>
</evidence>
<evidence type="ECO:0000256" key="1">
    <source>
        <dbReference type="SAM" id="MobiDB-lite"/>
    </source>
</evidence>
<organism evidence="2 3">
    <name type="scientific">Sesamum alatum</name>
    <dbReference type="NCBI Taxonomy" id="300844"/>
    <lineage>
        <taxon>Eukaryota</taxon>
        <taxon>Viridiplantae</taxon>
        <taxon>Streptophyta</taxon>
        <taxon>Embryophyta</taxon>
        <taxon>Tracheophyta</taxon>
        <taxon>Spermatophyta</taxon>
        <taxon>Magnoliopsida</taxon>
        <taxon>eudicotyledons</taxon>
        <taxon>Gunneridae</taxon>
        <taxon>Pentapetalae</taxon>
        <taxon>asterids</taxon>
        <taxon>lamiids</taxon>
        <taxon>Lamiales</taxon>
        <taxon>Pedaliaceae</taxon>
        <taxon>Sesamum</taxon>
    </lineage>
</organism>
<accession>A0AAE1YPP3</accession>
<sequence length="109" mass="12202">MDCDEASANGNSQKPKHRAGSFMDELGVDETKSEILMQAKLRAPQAHISRLGLEPELEPESSSSKVDSFRLFNNRSLFELEHNTTTNKITEKNRTNIIKSLPASELNDN</sequence>
<proteinExistence type="predicted"/>
<dbReference type="AlphaFoldDB" id="A0AAE1YPP3"/>
<feature type="region of interest" description="Disordered" evidence="1">
    <location>
        <begin position="1"/>
        <end position="21"/>
    </location>
</feature>
<reference evidence="2" key="2">
    <citation type="journal article" date="2024" name="Plant">
        <title>Genomic evolution and insights into agronomic trait innovations of Sesamum species.</title>
        <authorList>
            <person name="Miao H."/>
            <person name="Wang L."/>
            <person name="Qu L."/>
            <person name="Liu H."/>
            <person name="Sun Y."/>
            <person name="Le M."/>
            <person name="Wang Q."/>
            <person name="Wei S."/>
            <person name="Zheng Y."/>
            <person name="Lin W."/>
            <person name="Duan Y."/>
            <person name="Cao H."/>
            <person name="Xiong S."/>
            <person name="Wang X."/>
            <person name="Wei L."/>
            <person name="Li C."/>
            <person name="Ma Q."/>
            <person name="Ju M."/>
            <person name="Zhao R."/>
            <person name="Li G."/>
            <person name="Mu C."/>
            <person name="Tian Q."/>
            <person name="Mei H."/>
            <person name="Zhang T."/>
            <person name="Gao T."/>
            <person name="Zhang H."/>
        </authorList>
    </citation>
    <scope>NUCLEOTIDE SEQUENCE</scope>
    <source>
        <strain evidence="2">3651</strain>
    </source>
</reference>